<sequence length="111" mass="12148">MIYNFFSKPNFALHPLPFSPSLSPATATKSFVEEVKVAVAAGVTEAEVAVNLTISTSYPTGVAGNDFFVDDLFDFSNEDVGRGPFEEVEKEEEKDFKNKGKMITATLSLFL</sequence>
<dbReference type="AlphaFoldDB" id="A0A822XJ27"/>
<name>A0A822XJ27_NELNU</name>
<dbReference type="Proteomes" id="UP000607653">
    <property type="component" value="Unassembled WGS sequence"/>
</dbReference>
<evidence type="ECO:0000313" key="1">
    <source>
        <dbReference type="EMBL" id="DAD21524.1"/>
    </source>
</evidence>
<dbReference type="EMBL" id="DUZY01000001">
    <property type="protein sequence ID" value="DAD21524.1"/>
    <property type="molecule type" value="Genomic_DNA"/>
</dbReference>
<proteinExistence type="predicted"/>
<protein>
    <submittedName>
        <fullName evidence="1">Uncharacterized protein</fullName>
    </submittedName>
</protein>
<keyword evidence="2" id="KW-1185">Reference proteome</keyword>
<reference evidence="1 2" key="1">
    <citation type="journal article" date="2020" name="Mol. Biol. Evol.">
        <title>Distinct Expression and Methylation Patterns for Genes with Different Fates following a Single Whole-Genome Duplication in Flowering Plants.</title>
        <authorList>
            <person name="Shi T."/>
            <person name="Rahmani R.S."/>
            <person name="Gugger P.F."/>
            <person name="Wang M."/>
            <person name="Li H."/>
            <person name="Zhang Y."/>
            <person name="Li Z."/>
            <person name="Wang Q."/>
            <person name="Van de Peer Y."/>
            <person name="Marchal K."/>
            <person name="Chen J."/>
        </authorList>
    </citation>
    <scope>NUCLEOTIDE SEQUENCE [LARGE SCALE GENOMIC DNA]</scope>
    <source>
        <tissue evidence="1">Leaf</tissue>
    </source>
</reference>
<evidence type="ECO:0000313" key="2">
    <source>
        <dbReference type="Proteomes" id="UP000607653"/>
    </source>
</evidence>
<comment type="caution">
    <text evidence="1">The sequence shown here is derived from an EMBL/GenBank/DDBJ whole genome shotgun (WGS) entry which is preliminary data.</text>
</comment>
<accession>A0A822XJ27</accession>
<gene>
    <name evidence="1" type="ORF">HUJ06_022987</name>
</gene>
<organism evidence="1 2">
    <name type="scientific">Nelumbo nucifera</name>
    <name type="common">Sacred lotus</name>
    <dbReference type="NCBI Taxonomy" id="4432"/>
    <lineage>
        <taxon>Eukaryota</taxon>
        <taxon>Viridiplantae</taxon>
        <taxon>Streptophyta</taxon>
        <taxon>Embryophyta</taxon>
        <taxon>Tracheophyta</taxon>
        <taxon>Spermatophyta</taxon>
        <taxon>Magnoliopsida</taxon>
        <taxon>Proteales</taxon>
        <taxon>Nelumbonaceae</taxon>
        <taxon>Nelumbo</taxon>
    </lineage>
</organism>